<comment type="caution">
    <text evidence="11">The sequence shown here is derived from an EMBL/GenBank/DDBJ whole genome shotgun (WGS) entry which is preliminary data.</text>
</comment>
<keyword evidence="7 8" id="KW-0472">Membrane</keyword>
<dbReference type="GO" id="GO:0005886">
    <property type="term" value="C:plasma membrane"/>
    <property type="evidence" value="ECO:0007669"/>
    <property type="project" value="UniProtKB-SubCell"/>
</dbReference>
<dbReference type="InterPro" id="IPR006702">
    <property type="entry name" value="CASP_dom"/>
</dbReference>
<feature type="domain" description="Casparian strip membrane protein" evidence="10">
    <location>
        <begin position="57"/>
        <end position="199"/>
    </location>
</feature>
<evidence type="ECO:0000256" key="9">
    <source>
        <dbReference type="SAM" id="MobiDB-lite"/>
    </source>
</evidence>
<evidence type="ECO:0000256" key="6">
    <source>
        <dbReference type="ARBA" id="ARBA00022989"/>
    </source>
</evidence>
<evidence type="ECO:0000256" key="5">
    <source>
        <dbReference type="ARBA" id="ARBA00022692"/>
    </source>
</evidence>
<dbReference type="NCBIfam" id="TIGR01569">
    <property type="entry name" value="A_tha_TIGR01569"/>
    <property type="match status" value="1"/>
</dbReference>
<dbReference type="InterPro" id="IPR006459">
    <property type="entry name" value="CASP/CASPL"/>
</dbReference>
<dbReference type="Pfam" id="PF04535">
    <property type="entry name" value="CASP_dom"/>
    <property type="match status" value="1"/>
</dbReference>
<feature type="transmembrane region" description="Helical" evidence="8">
    <location>
        <begin position="107"/>
        <end position="135"/>
    </location>
</feature>
<dbReference type="EMBL" id="PDCK01000042">
    <property type="protein sequence ID" value="PRQ39084.1"/>
    <property type="molecule type" value="Genomic_DNA"/>
</dbReference>
<dbReference type="PANTHER" id="PTHR36488:SF8">
    <property type="entry name" value="CASP-LIKE PROTEIN 1U1"/>
    <property type="match status" value="1"/>
</dbReference>
<gene>
    <name evidence="11" type="ORF">RchiOBHm_Chr4g0421181</name>
</gene>
<evidence type="ECO:0000256" key="2">
    <source>
        <dbReference type="ARBA" id="ARBA00007651"/>
    </source>
</evidence>
<feature type="transmembrane region" description="Helical" evidence="8">
    <location>
        <begin position="142"/>
        <end position="168"/>
    </location>
</feature>
<feature type="compositionally biased region" description="Low complexity" evidence="9">
    <location>
        <begin position="222"/>
        <end position="247"/>
    </location>
</feature>
<dbReference type="AlphaFoldDB" id="A0A2P6QY36"/>
<comment type="subunit">
    <text evidence="3 8">Homodimer and heterodimers.</text>
</comment>
<dbReference type="OMA" id="FTIHSRV"/>
<evidence type="ECO:0000259" key="10">
    <source>
        <dbReference type="Pfam" id="PF04535"/>
    </source>
</evidence>
<evidence type="ECO:0000256" key="8">
    <source>
        <dbReference type="RuleBase" id="RU361233"/>
    </source>
</evidence>
<evidence type="ECO:0000256" key="3">
    <source>
        <dbReference type="ARBA" id="ARBA00011489"/>
    </source>
</evidence>
<sequence length="255" mass="27885">MAGRWRMSTKHSFEPYGFAPYITQCLVNNNLTYSQTLTAASSAVMGTTKRPVVYFCLSFLLRMLLIVASTISAVTMVTSKDTQYWYDPGTEYDSGTYSVKFTDSPSFIYFVAALSVAGVYGIITKLSSCLVICLAPSSSMMLVLFAFFDVLILGVVASATGSAGSVAYSILKGDLCSTYNRYCRHLGVALGFALFSSVLLVVLLWTSLISLYKRIPKQNFETPQPLSQSPLQTPPQAQTLQTPPQAQEGTKTYAY</sequence>
<feature type="transmembrane region" description="Helical" evidence="8">
    <location>
        <begin position="52"/>
        <end position="77"/>
    </location>
</feature>
<protein>
    <recommendedName>
        <fullName evidence="8">CASP-like protein</fullName>
    </recommendedName>
</protein>
<evidence type="ECO:0000313" key="11">
    <source>
        <dbReference type="EMBL" id="PRQ39084.1"/>
    </source>
</evidence>
<keyword evidence="5 8" id="KW-0812">Transmembrane</keyword>
<organism evidence="11 12">
    <name type="scientific">Rosa chinensis</name>
    <name type="common">China rose</name>
    <dbReference type="NCBI Taxonomy" id="74649"/>
    <lineage>
        <taxon>Eukaryota</taxon>
        <taxon>Viridiplantae</taxon>
        <taxon>Streptophyta</taxon>
        <taxon>Embryophyta</taxon>
        <taxon>Tracheophyta</taxon>
        <taxon>Spermatophyta</taxon>
        <taxon>Magnoliopsida</taxon>
        <taxon>eudicotyledons</taxon>
        <taxon>Gunneridae</taxon>
        <taxon>Pentapetalae</taxon>
        <taxon>rosids</taxon>
        <taxon>fabids</taxon>
        <taxon>Rosales</taxon>
        <taxon>Rosaceae</taxon>
        <taxon>Rosoideae</taxon>
        <taxon>Rosoideae incertae sedis</taxon>
        <taxon>Rosa</taxon>
    </lineage>
</organism>
<dbReference type="PANTHER" id="PTHR36488">
    <property type="entry name" value="CASP-LIKE PROTEIN 1U1"/>
    <property type="match status" value="1"/>
</dbReference>
<accession>A0A2P6QY36</accession>
<evidence type="ECO:0000313" key="12">
    <source>
        <dbReference type="Proteomes" id="UP000238479"/>
    </source>
</evidence>
<comment type="subcellular location">
    <subcellularLocation>
        <location evidence="1 8">Cell membrane</location>
        <topology evidence="1 8">Multi-pass membrane protein</topology>
    </subcellularLocation>
</comment>
<keyword evidence="12" id="KW-1185">Reference proteome</keyword>
<keyword evidence="6 8" id="KW-1133">Transmembrane helix</keyword>
<evidence type="ECO:0000256" key="1">
    <source>
        <dbReference type="ARBA" id="ARBA00004651"/>
    </source>
</evidence>
<dbReference type="InterPro" id="IPR044173">
    <property type="entry name" value="CASPL"/>
</dbReference>
<keyword evidence="4 8" id="KW-1003">Cell membrane</keyword>
<evidence type="ECO:0000256" key="7">
    <source>
        <dbReference type="ARBA" id="ARBA00023136"/>
    </source>
</evidence>
<proteinExistence type="inferred from homology"/>
<feature type="region of interest" description="Disordered" evidence="9">
    <location>
        <begin position="222"/>
        <end position="255"/>
    </location>
</feature>
<reference evidence="11 12" key="1">
    <citation type="journal article" date="2018" name="Nat. Genet.">
        <title>The Rosa genome provides new insights in the design of modern roses.</title>
        <authorList>
            <person name="Bendahmane M."/>
        </authorList>
    </citation>
    <scope>NUCLEOTIDE SEQUENCE [LARGE SCALE GENOMIC DNA]</scope>
    <source>
        <strain evidence="12">cv. Old Blush</strain>
    </source>
</reference>
<evidence type="ECO:0000256" key="4">
    <source>
        <dbReference type="ARBA" id="ARBA00022475"/>
    </source>
</evidence>
<name>A0A2P6QY36_ROSCH</name>
<dbReference type="Gramene" id="PRQ39084">
    <property type="protein sequence ID" value="PRQ39084"/>
    <property type="gene ID" value="RchiOBHm_Chr4g0421181"/>
</dbReference>
<dbReference type="Proteomes" id="UP000238479">
    <property type="component" value="Chromosome 4"/>
</dbReference>
<feature type="transmembrane region" description="Helical" evidence="8">
    <location>
        <begin position="188"/>
        <end position="212"/>
    </location>
</feature>
<comment type="similarity">
    <text evidence="2 8">Belongs to the Casparian strip membrane proteins (CASP) family.</text>
</comment>
<dbReference type="STRING" id="74649.A0A2P6QY36"/>